<keyword evidence="1" id="KW-0808">Transferase</keyword>
<name>A0A238X2S2_9FLAO</name>
<dbReference type="RefSeq" id="WP_089381438.1">
    <property type="nucleotide sequence ID" value="NZ_FZNT01000004.1"/>
</dbReference>
<dbReference type="EMBL" id="FZNT01000004">
    <property type="protein sequence ID" value="SNR53022.1"/>
    <property type="molecule type" value="Genomic_DNA"/>
</dbReference>
<dbReference type="AlphaFoldDB" id="A0A238X2S2"/>
<proteinExistence type="predicted"/>
<dbReference type="GO" id="GO:0016603">
    <property type="term" value="F:glutaminyl-peptide cyclotransferase activity"/>
    <property type="evidence" value="ECO:0007669"/>
    <property type="project" value="InterPro"/>
</dbReference>
<dbReference type="OrthoDB" id="9783700at2"/>
<reference evidence="1 2" key="1">
    <citation type="submission" date="2017-06" db="EMBL/GenBank/DDBJ databases">
        <authorList>
            <person name="Kim H.J."/>
            <person name="Triplett B.A."/>
        </authorList>
    </citation>
    <scope>NUCLEOTIDE SEQUENCE [LARGE SCALE GENOMIC DNA]</scope>
    <source>
        <strain evidence="1 2">DSM 29150</strain>
    </source>
</reference>
<dbReference type="PANTHER" id="PTHR31270:SF1">
    <property type="entry name" value="GLUTAMINYL-PEPTIDE CYCLOTRANSFERASE"/>
    <property type="match status" value="1"/>
</dbReference>
<dbReference type="PANTHER" id="PTHR31270">
    <property type="entry name" value="GLUTAMINYL-PEPTIDE CYCLOTRANSFERASE"/>
    <property type="match status" value="1"/>
</dbReference>
<dbReference type="InterPro" id="IPR011044">
    <property type="entry name" value="Quino_amine_DH_bsu"/>
</dbReference>
<dbReference type="PROSITE" id="PS51257">
    <property type="entry name" value="PROKAR_LIPOPROTEIN"/>
    <property type="match status" value="1"/>
</dbReference>
<evidence type="ECO:0000313" key="1">
    <source>
        <dbReference type="EMBL" id="SNR53022.1"/>
    </source>
</evidence>
<organism evidence="1 2">
    <name type="scientific">Lutibacter agarilyticus</name>
    <dbReference type="NCBI Taxonomy" id="1109740"/>
    <lineage>
        <taxon>Bacteria</taxon>
        <taxon>Pseudomonadati</taxon>
        <taxon>Bacteroidota</taxon>
        <taxon>Flavobacteriia</taxon>
        <taxon>Flavobacteriales</taxon>
        <taxon>Flavobacteriaceae</taxon>
        <taxon>Lutibacter</taxon>
    </lineage>
</organism>
<dbReference type="SUPFAM" id="SSF50969">
    <property type="entry name" value="YVTN repeat-like/Quinoprotein amine dehydrogenase"/>
    <property type="match status" value="1"/>
</dbReference>
<sequence length="345" mass="39632">MSYKSFIGFAVILFIISSCKSEYKFILNTPKSVQSNQELTVSISEKGNKAIDSVQFSIGNKKIKSTNNSATLKVADYKLGKHTVTAIVFYESKTKKVTKPIYIMADTAPEIYTYKIINTYPHDKDAYTQGLEYYNGFLYEGTGQRGESSIRKVELETGKVVQQKDIDEKYFGEGITIFNNKLYQLTWQSGIGFVYNLDTFEKENEFKYTKSREGWGLTHNGEKLIKTDGTERIWFLNPKTLIEESYIEAYTNKQKVEKLNELEYINGKIYANRWQLNSILIINPTNGKVEGVANLNSLKELIEKEQALDDSDDVLNGIAFDKENNRLFVTGKHWSKLYEIELIKK</sequence>
<dbReference type="InterPro" id="IPR015943">
    <property type="entry name" value="WD40/YVTN_repeat-like_dom_sf"/>
</dbReference>
<accession>A0A238X2S2</accession>
<gene>
    <name evidence="1" type="ORF">SAMN06265371_104339</name>
</gene>
<protein>
    <submittedName>
        <fullName evidence="1">Glutamine cyclotransferase</fullName>
    </submittedName>
</protein>
<dbReference type="InterPro" id="IPR007788">
    <property type="entry name" value="QCT"/>
</dbReference>
<evidence type="ECO:0000313" key="2">
    <source>
        <dbReference type="Proteomes" id="UP000198384"/>
    </source>
</evidence>
<dbReference type="Pfam" id="PF05096">
    <property type="entry name" value="Glu_cyclase_2"/>
    <property type="match status" value="1"/>
</dbReference>
<dbReference type="Gene3D" id="2.130.10.10">
    <property type="entry name" value="YVTN repeat-like/Quinoprotein amine dehydrogenase"/>
    <property type="match status" value="1"/>
</dbReference>
<dbReference type="Proteomes" id="UP000198384">
    <property type="component" value="Unassembled WGS sequence"/>
</dbReference>
<keyword evidence="2" id="KW-1185">Reference proteome</keyword>